<dbReference type="PROSITE" id="PS50076">
    <property type="entry name" value="DNAJ_2"/>
    <property type="match status" value="1"/>
</dbReference>
<name>A0ABS6JX47_9BACI</name>
<organism evidence="7 8">
    <name type="scientific">Evansella alkalicola</name>
    <dbReference type="NCBI Taxonomy" id="745819"/>
    <lineage>
        <taxon>Bacteria</taxon>
        <taxon>Bacillati</taxon>
        <taxon>Bacillota</taxon>
        <taxon>Bacilli</taxon>
        <taxon>Bacillales</taxon>
        <taxon>Bacillaceae</taxon>
        <taxon>Evansella</taxon>
    </lineage>
</organism>
<feature type="domain" description="J" evidence="6">
    <location>
        <begin position="2"/>
        <end position="63"/>
    </location>
</feature>
<dbReference type="Pfam" id="PF00226">
    <property type="entry name" value="DnaJ"/>
    <property type="match status" value="1"/>
</dbReference>
<keyword evidence="5" id="KW-1133">Transmembrane helix</keyword>
<keyword evidence="8" id="KW-1185">Reference proteome</keyword>
<feature type="compositionally biased region" description="Polar residues" evidence="4">
    <location>
        <begin position="86"/>
        <end position="96"/>
    </location>
</feature>
<evidence type="ECO:0000256" key="1">
    <source>
        <dbReference type="ARBA" id="ARBA00022705"/>
    </source>
</evidence>
<dbReference type="PANTHER" id="PTHR44145:SF3">
    <property type="entry name" value="DNAJ HOMOLOG SUBFAMILY A MEMBER 3, MITOCHONDRIAL"/>
    <property type="match status" value="1"/>
</dbReference>
<dbReference type="SMART" id="SM00271">
    <property type="entry name" value="DnaJ"/>
    <property type="match status" value="1"/>
</dbReference>
<dbReference type="InterPro" id="IPR001623">
    <property type="entry name" value="DnaJ_domain"/>
</dbReference>
<keyword evidence="2" id="KW-0346">Stress response</keyword>
<comment type="caution">
    <text evidence="7">The sequence shown here is derived from an EMBL/GenBank/DDBJ whole genome shotgun (WGS) entry which is preliminary data.</text>
</comment>
<dbReference type="CDD" id="cd06257">
    <property type="entry name" value="DnaJ"/>
    <property type="match status" value="1"/>
</dbReference>
<dbReference type="PANTHER" id="PTHR44145">
    <property type="entry name" value="DNAJ HOMOLOG SUBFAMILY A MEMBER 3, MITOCHONDRIAL"/>
    <property type="match status" value="1"/>
</dbReference>
<accession>A0ABS6JX47</accession>
<dbReference type="EMBL" id="JAHQCR010000070">
    <property type="protein sequence ID" value="MBU9723159.1"/>
    <property type="molecule type" value="Genomic_DNA"/>
</dbReference>
<feature type="region of interest" description="Disordered" evidence="4">
    <location>
        <begin position="64"/>
        <end position="99"/>
    </location>
</feature>
<proteinExistence type="predicted"/>
<protein>
    <submittedName>
        <fullName evidence="7">DnaJ domain-containing protein</fullName>
    </submittedName>
</protein>
<evidence type="ECO:0000313" key="8">
    <source>
        <dbReference type="Proteomes" id="UP000790580"/>
    </source>
</evidence>
<dbReference type="SUPFAM" id="SSF46565">
    <property type="entry name" value="Chaperone J-domain"/>
    <property type="match status" value="1"/>
</dbReference>
<dbReference type="InterPro" id="IPR051938">
    <property type="entry name" value="Apopto_cytoskel_mod"/>
</dbReference>
<keyword evidence="5" id="KW-0812">Transmembrane</keyword>
<dbReference type="Gene3D" id="1.10.287.110">
    <property type="entry name" value="DnaJ domain"/>
    <property type="match status" value="1"/>
</dbReference>
<keyword evidence="1" id="KW-0235">DNA replication</keyword>
<keyword evidence="5" id="KW-0472">Membrane</keyword>
<dbReference type="InterPro" id="IPR036869">
    <property type="entry name" value="J_dom_sf"/>
</dbReference>
<dbReference type="Proteomes" id="UP000790580">
    <property type="component" value="Unassembled WGS sequence"/>
</dbReference>
<evidence type="ECO:0000256" key="4">
    <source>
        <dbReference type="SAM" id="MobiDB-lite"/>
    </source>
</evidence>
<evidence type="ECO:0000256" key="5">
    <source>
        <dbReference type="SAM" id="Phobius"/>
    </source>
</evidence>
<evidence type="ECO:0000256" key="3">
    <source>
        <dbReference type="ARBA" id="ARBA00023186"/>
    </source>
</evidence>
<reference evidence="7 8" key="1">
    <citation type="submission" date="2021-06" db="EMBL/GenBank/DDBJ databases">
        <title>Bacillus sp. RD4P76, an endophyte from a halophyte.</title>
        <authorList>
            <person name="Sun J.-Q."/>
        </authorList>
    </citation>
    <scope>NUCLEOTIDE SEQUENCE [LARGE SCALE GENOMIC DNA]</scope>
    <source>
        <strain evidence="7 8">JCM 17098</strain>
    </source>
</reference>
<keyword evidence="3" id="KW-0143">Chaperone</keyword>
<evidence type="ECO:0000259" key="6">
    <source>
        <dbReference type="PROSITE" id="PS50076"/>
    </source>
</evidence>
<dbReference type="RefSeq" id="WP_088076829.1">
    <property type="nucleotide sequence ID" value="NZ_JAHQCR010000070.1"/>
</dbReference>
<gene>
    <name evidence="7" type="ORF">KS407_17205</name>
</gene>
<evidence type="ECO:0000256" key="2">
    <source>
        <dbReference type="ARBA" id="ARBA00023016"/>
    </source>
</evidence>
<evidence type="ECO:0000313" key="7">
    <source>
        <dbReference type="EMBL" id="MBU9723159.1"/>
    </source>
</evidence>
<sequence length="345" mass="40150">MNYYEELGINRNASDEDIKALYRKLVKVYHPDVGGNPEKLKRIIIAYETLGDLEKRKGYDYYLSNQQEGHPGQQQSDSSEETSDQYSNPSQRNSNHGCIFKRKEPELDGITRWTKSHERLWENFCDWMEQSAFRNNIDFQSDPLSSFFPDLDNPLTQKLTWLLYSKKEEHSLNSHQFSFVEEAVTEMTERGLNVALVMEKMHQENKHRTVSEFDGIVSKIIGTLKPMEIKKQILPSIINHPFREVEDIMVDFQVELEKYCFENCKIKDSIFNGGFSSVLTYAFDFGYLKGLDLIYEENPKRKSELISSINLIRKSERNKGLIKKGAFGFSIAVPILLFIYALSNF</sequence>
<feature type="transmembrane region" description="Helical" evidence="5">
    <location>
        <begin position="321"/>
        <end position="342"/>
    </location>
</feature>
<dbReference type="PRINTS" id="PR00625">
    <property type="entry name" value="JDOMAIN"/>
</dbReference>